<comment type="caution">
    <text evidence="2">The sequence shown here is derived from an EMBL/GenBank/DDBJ whole genome shotgun (WGS) entry which is preliminary data.</text>
</comment>
<dbReference type="SUPFAM" id="SSF51430">
    <property type="entry name" value="NAD(P)-linked oxidoreductase"/>
    <property type="match status" value="1"/>
</dbReference>
<evidence type="ECO:0000313" key="3">
    <source>
        <dbReference type="Proteomes" id="UP001175226"/>
    </source>
</evidence>
<reference evidence="2" key="1">
    <citation type="submission" date="2023-06" db="EMBL/GenBank/DDBJ databases">
        <authorList>
            <consortium name="Lawrence Berkeley National Laboratory"/>
            <person name="Ahrendt S."/>
            <person name="Sahu N."/>
            <person name="Indic B."/>
            <person name="Wong-Bajracharya J."/>
            <person name="Merenyi Z."/>
            <person name="Ke H.-M."/>
            <person name="Monk M."/>
            <person name="Kocsube S."/>
            <person name="Drula E."/>
            <person name="Lipzen A."/>
            <person name="Balint B."/>
            <person name="Henrissat B."/>
            <person name="Andreopoulos B."/>
            <person name="Martin F.M."/>
            <person name="Harder C.B."/>
            <person name="Rigling D."/>
            <person name="Ford K.L."/>
            <person name="Foster G.D."/>
            <person name="Pangilinan J."/>
            <person name="Papanicolaou A."/>
            <person name="Barry K."/>
            <person name="LaButti K."/>
            <person name="Viragh M."/>
            <person name="Koriabine M."/>
            <person name="Yan M."/>
            <person name="Riley R."/>
            <person name="Champramary S."/>
            <person name="Plett K.L."/>
            <person name="Tsai I.J."/>
            <person name="Slot J."/>
            <person name="Sipos G."/>
            <person name="Plett J."/>
            <person name="Nagy L.G."/>
            <person name="Grigoriev I.V."/>
        </authorList>
    </citation>
    <scope>NUCLEOTIDE SEQUENCE</scope>
    <source>
        <strain evidence="2">FPL87.14</strain>
    </source>
</reference>
<organism evidence="2 3">
    <name type="scientific">Armillaria borealis</name>
    <dbReference type="NCBI Taxonomy" id="47425"/>
    <lineage>
        <taxon>Eukaryota</taxon>
        <taxon>Fungi</taxon>
        <taxon>Dikarya</taxon>
        <taxon>Basidiomycota</taxon>
        <taxon>Agaricomycotina</taxon>
        <taxon>Agaricomycetes</taxon>
        <taxon>Agaricomycetidae</taxon>
        <taxon>Agaricales</taxon>
        <taxon>Marasmiineae</taxon>
        <taxon>Physalacriaceae</taxon>
        <taxon>Armillaria</taxon>
    </lineage>
</organism>
<dbReference type="Proteomes" id="UP001175226">
    <property type="component" value="Unassembled WGS sequence"/>
</dbReference>
<evidence type="ECO:0000313" key="2">
    <source>
        <dbReference type="EMBL" id="KAK0445853.1"/>
    </source>
</evidence>
<dbReference type="Pfam" id="PF00248">
    <property type="entry name" value="Aldo_ket_red"/>
    <property type="match status" value="1"/>
</dbReference>
<feature type="domain" description="NADP-dependent oxidoreductase" evidence="1">
    <location>
        <begin position="6"/>
        <end position="159"/>
    </location>
</feature>
<dbReference type="AlphaFoldDB" id="A0AA39JNF9"/>
<proteinExistence type="predicted"/>
<dbReference type="InterPro" id="IPR023210">
    <property type="entry name" value="NADP_OxRdtase_dom"/>
</dbReference>
<sequence>MIYIDQVHSYSDAGIDAFDTANASDSVILNALLTELFFSRSSFQISNGKCEIILGKVIKLHKLPRQELIVFSQIFFTVSQASGELYASPTDNGKNRCVPAWSQQKDKGIEVAGSSSSTAQLDYIDGLQCERQFCQTIDSISKQGLHEVVKAGYVRYIGMRLGVGCASFSIACCIYHHKDNYCFFSELSPNW</sequence>
<accession>A0AA39JNF9</accession>
<dbReference type="EMBL" id="JAUEPT010000015">
    <property type="protein sequence ID" value="KAK0445853.1"/>
    <property type="molecule type" value="Genomic_DNA"/>
</dbReference>
<keyword evidence="3" id="KW-1185">Reference proteome</keyword>
<name>A0AA39JNF9_9AGAR</name>
<dbReference type="InterPro" id="IPR036812">
    <property type="entry name" value="NAD(P)_OxRdtase_dom_sf"/>
</dbReference>
<dbReference type="Gene3D" id="3.20.20.100">
    <property type="entry name" value="NADP-dependent oxidoreductase domain"/>
    <property type="match status" value="1"/>
</dbReference>
<protein>
    <recommendedName>
        <fullName evidence="1">NADP-dependent oxidoreductase domain-containing protein</fullName>
    </recommendedName>
</protein>
<gene>
    <name evidence="2" type="ORF">EV421DRAFT_1708173</name>
</gene>
<evidence type="ECO:0000259" key="1">
    <source>
        <dbReference type="Pfam" id="PF00248"/>
    </source>
</evidence>